<organism evidence="1 2">
    <name type="scientific">Candidatus Enterococcus lowellii</name>
    <dbReference type="NCBI Taxonomy" id="2230877"/>
    <lineage>
        <taxon>Bacteria</taxon>
        <taxon>Bacillati</taxon>
        <taxon>Bacillota</taxon>
        <taxon>Bacilli</taxon>
        <taxon>Lactobacillales</taxon>
        <taxon>Enterococcaceae</taxon>
        <taxon>Enterococcus</taxon>
    </lineage>
</organism>
<keyword evidence="2" id="KW-1185">Reference proteome</keyword>
<dbReference type="Proteomes" id="UP000664701">
    <property type="component" value="Chromosome"/>
</dbReference>
<evidence type="ECO:0000313" key="1">
    <source>
        <dbReference type="EMBL" id="WYJ75509.1"/>
    </source>
</evidence>
<name>A0ABZ2SHY0_9ENTE</name>
<gene>
    <name evidence="1" type="ORF">DOK78_000084</name>
</gene>
<dbReference type="RefSeq" id="WP_207871689.1">
    <property type="nucleotide sequence ID" value="NZ_CP147251.1"/>
</dbReference>
<evidence type="ECO:0000313" key="2">
    <source>
        <dbReference type="Proteomes" id="UP000664701"/>
    </source>
</evidence>
<dbReference type="EMBL" id="CP147251">
    <property type="protein sequence ID" value="WYJ75509.1"/>
    <property type="molecule type" value="Genomic_DNA"/>
</dbReference>
<evidence type="ECO:0008006" key="3">
    <source>
        <dbReference type="Google" id="ProtNLM"/>
    </source>
</evidence>
<reference evidence="1 2" key="2">
    <citation type="submission" date="2024-03" db="EMBL/GenBank/DDBJ databases">
        <title>The Genome Sequence of Enterococcus sp. DIV2402.</title>
        <authorList>
            <consortium name="The Broad Institute Genomics Platform"/>
            <consortium name="The Broad Institute Microbial Omics Core"/>
            <consortium name="The Broad Institute Genomic Center for Infectious Diseases"/>
            <person name="Earl A."/>
            <person name="Manson A."/>
            <person name="Gilmore M."/>
            <person name="Schwartman J."/>
            <person name="Shea T."/>
            <person name="Abouelleil A."/>
            <person name="Cao P."/>
            <person name="Chapman S."/>
            <person name="Cusick C."/>
            <person name="Young S."/>
            <person name="Neafsey D."/>
            <person name="Nusbaum C."/>
            <person name="Birren B."/>
        </authorList>
    </citation>
    <scope>NUCLEOTIDE SEQUENCE [LARGE SCALE GENOMIC DNA]</scope>
    <source>
        <strain evidence="1 2">DIV2402</strain>
    </source>
</reference>
<protein>
    <recommendedName>
        <fullName evidence="3">DUF536 domain-containing protein</fullName>
    </recommendedName>
</protein>
<accession>A0ABZ2SHY0</accession>
<reference evidence="1 2" key="1">
    <citation type="submission" date="2021-03" db="EMBL/GenBank/DDBJ databases">
        <authorList>
            <person name="Gilmore M.S."/>
            <person name="Schwartzman J."/>
            <person name="Van Tyne D."/>
            <person name="Martin M."/>
            <person name="Earl A.M."/>
            <person name="Manson A.L."/>
            <person name="Straub T."/>
            <person name="Salamzade R."/>
            <person name="Saavedra J."/>
            <person name="Lebreton F."/>
            <person name="Prichula J."/>
            <person name="Schaufler K."/>
            <person name="Gaca A."/>
            <person name="Sgardioli B."/>
            <person name="Wagenaar J."/>
            <person name="Strong T."/>
        </authorList>
    </citation>
    <scope>NUCLEOTIDE SEQUENCE [LARGE SCALE GENOMIC DNA]</scope>
    <source>
        <strain evidence="1 2">DIV2402</strain>
    </source>
</reference>
<proteinExistence type="predicted"/>
<sequence length="159" mass="19069">MEMTIKQLADELGVNKRKIIYRVKKLPHNLYTKRNNVVYITEEGIKKITDEISKNMSSTQKSDNDTEKKNDYEKSLIEQLEIKDQQIRILQNALETQQKLLDQQQQLSAEDKIVIKELQSQIALNEPMKEYYSIHENNNDKKNKEIRKWYQFWIHKTNN</sequence>